<comment type="caution">
    <text evidence="7">The sequence shown here is derived from an EMBL/GenBank/DDBJ whole genome shotgun (WGS) entry which is preliminary data.</text>
</comment>
<keyword evidence="2" id="KW-1003">Cell membrane</keyword>
<protein>
    <submittedName>
        <fullName evidence="7">Gliding motility-associated ABC transporter permease subunit GldF</fullName>
    </submittedName>
</protein>
<reference evidence="7 8" key="1">
    <citation type="submission" date="2021-01" db="EMBL/GenBank/DDBJ databases">
        <title>Genome sequencing of Joostella atrarenae M1-2 (= KCTC 23194).</title>
        <authorList>
            <person name="Zakaria M.R."/>
            <person name="Lam M.Q."/>
            <person name="Chong C.S."/>
        </authorList>
    </citation>
    <scope>NUCLEOTIDE SEQUENCE [LARGE SCALE GENOMIC DNA]</scope>
    <source>
        <strain evidence="7 8">M1-2</strain>
    </source>
</reference>
<feature type="transmembrane region" description="Helical" evidence="6">
    <location>
        <begin position="165"/>
        <end position="182"/>
    </location>
</feature>
<comment type="subcellular location">
    <subcellularLocation>
        <location evidence="1">Cell membrane</location>
        <topology evidence="1">Multi-pass membrane protein</topology>
    </subcellularLocation>
</comment>
<sequence length="235" mass="26241">MTAIIKREISSFFSTPIAYLVIGLFLVLNGLFLWVFDGDFNILESGFADLNPFFELAPWILLFLIPAVTMKSFSEEKKTGTLELLLTRPISKSKIVLGKFFGAFILVVIALIPTLLYVVTIWQLANPIGNIDLGSIIGSYFGLLFLIAAYTSIGVFTSSITDNQIIAFIGAVLICFIVYYGFSGFSDMANLSFLENFSLKHHFDSISRGVIDLRDIIYFISISTFFLVVTIFKLK</sequence>
<dbReference type="Pfam" id="PF12679">
    <property type="entry name" value="ABC2_membrane_2"/>
    <property type="match status" value="1"/>
</dbReference>
<keyword evidence="5 6" id="KW-0472">Membrane</keyword>
<feature type="transmembrane region" description="Helical" evidence="6">
    <location>
        <begin position="133"/>
        <end position="153"/>
    </location>
</feature>
<evidence type="ECO:0000256" key="2">
    <source>
        <dbReference type="ARBA" id="ARBA00022475"/>
    </source>
</evidence>
<name>A0ABS9J1G7_9FLAO</name>
<gene>
    <name evidence="7" type="primary">gldF</name>
    <name evidence="7" type="ORF">JM658_05495</name>
</gene>
<evidence type="ECO:0000256" key="4">
    <source>
        <dbReference type="ARBA" id="ARBA00022989"/>
    </source>
</evidence>
<dbReference type="InterPro" id="IPR051449">
    <property type="entry name" value="ABC-2_transporter_component"/>
</dbReference>
<evidence type="ECO:0000256" key="5">
    <source>
        <dbReference type="ARBA" id="ARBA00023136"/>
    </source>
</evidence>
<proteinExistence type="predicted"/>
<evidence type="ECO:0000256" key="1">
    <source>
        <dbReference type="ARBA" id="ARBA00004651"/>
    </source>
</evidence>
<dbReference type="InterPro" id="IPR019860">
    <property type="entry name" value="Motility-assoc_ABC_perm_GldF"/>
</dbReference>
<dbReference type="PANTHER" id="PTHR30294">
    <property type="entry name" value="MEMBRANE COMPONENT OF ABC TRANSPORTER YHHJ-RELATED"/>
    <property type="match status" value="1"/>
</dbReference>
<dbReference type="NCBIfam" id="TIGR03518">
    <property type="entry name" value="ABC_perm_GldF"/>
    <property type="match status" value="1"/>
</dbReference>
<feature type="transmembrane region" description="Helical" evidence="6">
    <location>
        <begin position="56"/>
        <end position="74"/>
    </location>
</feature>
<evidence type="ECO:0000313" key="8">
    <source>
        <dbReference type="Proteomes" id="UP000829517"/>
    </source>
</evidence>
<accession>A0ABS9J1G7</accession>
<keyword evidence="3 6" id="KW-0812">Transmembrane</keyword>
<feature type="transmembrane region" description="Helical" evidence="6">
    <location>
        <begin position="95"/>
        <end position="121"/>
    </location>
</feature>
<keyword evidence="8" id="KW-1185">Reference proteome</keyword>
<keyword evidence="4 6" id="KW-1133">Transmembrane helix</keyword>
<feature type="transmembrane region" description="Helical" evidence="6">
    <location>
        <begin position="216"/>
        <end position="234"/>
    </location>
</feature>
<organism evidence="7 8">
    <name type="scientific">Joostella atrarenae</name>
    <dbReference type="NCBI Taxonomy" id="679257"/>
    <lineage>
        <taxon>Bacteria</taxon>
        <taxon>Pseudomonadati</taxon>
        <taxon>Bacteroidota</taxon>
        <taxon>Flavobacteriia</taxon>
        <taxon>Flavobacteriales</taxon>
        <taxon>Flavobacteriaceae</taxon>
        <taxon>Joostella</taxon>
    </lineage>
</organism>
<dbReference type="EMBL" id="JAETXX010000002">
    <property type="protein sequence ID" value="MCF8714279.1"/>
    <property type="molecule type" value="Genomic_DNA"/>
</dbReference>
<feature type="transmembrane region" description="Helical" evidence="6">
    <location>
        <begin position="12"/>
        <end position="36"/>
    </location>
</feature>
<evidence type="ECO:0000256" key="3">
    <source>
        <dbReference type="ARBA" id="ARBA00022692"/>
    </source>
</evidence>
<dbReference type="Proteomes" id="UP000829517">
    <property type="component" value="Unassembled WGS sequence"/>
</dbReference>
<dbReference type="RefSeq" id="WP_236958239.1">
    <property type="nucleotide sequence ID" value="NZ_JAETXX010000002.1"/>
</dbReference>
<evidence type="ECO:0000256" key="6">
    <source>
        <dbReference type="SAM" id="Phobius"/>
    </source>
</evidence>
<evidence type="ECO:0000313" key="7">
    <source>
        <dbReference type="EMBL" id="MCF8714279.1"/>
    </source>
</evidence>
<dbReference type="PANTHER" id="PTHR30294:SF29">
    <property type="entry name" value="MULTIDRUG ABC TRANSPORTER PERMEASE YBHS-RELATED"/>
    <property type="match status" value="1"/>
</dbReference>